<name>A0A368FW94_ANCCA</name>
<sequence length="96" mass="10598">KQPQFEARPIRSASSTSAKARIAASTSITKDDNRCEIDDDLARTQCQSLKEANRTQNVTQEESITKVDKTTQSFQDSVLQTAPSSENDMTPMACEN</sequence>
<dbReference type="EMBL" id="JOJR01000553">
    <property type="protein sequence ID" value="RCN36476.1"/>
    <property type="molecule type" value="Genomic_DNA"/>
</dbReference>
<reference evidence="2 3" key="1">
    <citation type="submission" date="2014-10" db="EMBL/GenBank/DDBJ databases">
        <title>Draft genome of the hookworm Ancylostoma caninum.</title>
        <authorList>
            <person name="Mitreva M."/>
        </authorList>
    </citation>
    <scope>NUCLEOTIDE SEQUENCE [LARGE SCALE GENOMIC DNA]</scope>
    <source>
        <strain evidence="2 3">Baltimore</strain>
    </source>
</reference>
<feature type="compositionally biased region" description="Polar residues" evidence="1">
    <location>
        <begin position="70"/>
        <end position="88"/>
    </location>
</feature>
<evidence type="ECO:0000313" key="3">
    <source>
        <dbReference type="Proteomes" id="UP000252519"/>
    </source>
</evidence>
<comment type="caution">
    <text evidence="2">The sequence shown here is derived from an EMBL/GenBank/DDBJ whole genome shotgun (WGS) entry which is preliminary data.</text>
</comment>
<feature type="compositionally biased region" description="Polar residues" evidence="1">
    <location>
        <begin position="52"/>
        <end position="62"/>
    </location>
</feature>
<accession>A0A368FW94</accession>
<feature type="region of interest" description="Disordered" evidence="1">
    <location>
        <begin position="1"/>
        <end position="28"/>
    </location>
</feature>
<keyword evidence="3" id="KW-1185">Reference proteome</keyword>
<protein>
    <submittedName>
        <fullName evidence="2">Uncharacterized protein</fullName>
    </submittedName>
</protein>
<feature type="region of interest" description="Disordered" evidence="1">
    <location>
        <begin position="52"/>
        <end position="96"/>
    </location>
</feature>
<gene>
    <name evidence="2" type="ORF">ANCCAN_17630</name>
</gene>
<dbReference type="AlphaFoldDB" id="A0A368FW94"/>
<evidence type="ECO:0000256" key="1">
    <source>
        <dbReference type="SAM" id="MobiDB-lite"/>
    </source>
</evidence>
<evidence type="ECO:0000313" key="2">
    <source>
        <dbReference type="EMBL" id="RCN36476.1"/>
    </source>
</evidence>
<dbReference type="Proteomes" id="UP000252519">
    <property type="component" value="Unassembled WGS sequence"/>
</dbReference>
<feature type="non-terminal residue" evidence="2">
    <location>
        <position position="1"/>
    </location>
</feature>
<feature type="compositionally biased region" description="Polar residues" evidence="1">
    <location>
        <begin position="12"/>
        <end position="28"/>
    </location>
</feature>
<organism evidence="2 3">
    <name type="scientific">Ancylostoma caninum</name>
    <name type="common">Dog hookworm</name>
    <dbReference type="NCBI Taxonomy" id="29170"/>
    <lineage>
        <taxon>Eukaryota</taxon>
        <taxon>Metazoa</taxon>
        <taxon>Ecdysozoa</taxon>
        <taxon>Nematoda</taxon>
        <taxon>Chromadorea</taxon>
        <taxon>Rhabditida</taxon>
        <taxon>Rhabditina</taxon>
        <taxon>Rhabditomorpha</taxon>
        <taxon>Strongyloidea</taxon>
        <taxon>Ancylostomatidae</taxon>
        <taxon>Ancylostomatinae</taxon>
        <taxon>Ancylostoma</taxon>
    </lineage>
</organism>
<proteinExistence type="predicted"/>